<evidence type="ECO:0000313" key="3">
    <source>
        <dbReference type="Proteomes" id="UP001266305"/>
    </source>
</evidence>
<protein>
    <submittedName>
        <fullName evidence="2">Uncharacterized protein</fullName>
    </submittedName>
</protein>
<keyword evidence="3" id="KW-1185">Reference proteome</keyword>
<feature type="compositionally biased region" description="Basic and acidic residues" evidence="1">
    <location>
        <begin position="46"/>
        <end position="55"/>
    </location>
</feature>
<evidence type="ECO:0000256" key="1">
    <source>
        <dbReference type="SAM" id="MobiDB-lite"/>
    </source>
</evidence>
<reference evidence="2 3" key="1">
    <citation type="submission" date="2023-05" db="EMBL/GenBank/DDBJ databases">
        <title>B98-5 Cell Line De Novo Hybrid Assembly: An Optical Mapping Approach.</title>
        <authorList>
            <person name="Kananen K."/>
            <person name="Auerbach J.A."/>
            <person name="Kautto E."/>
            <person name="Blachly J.S."/>
        </authorList>
    </citation>
    <scope>NUCLEOTIDE SEQUENCE [LARGE SCALE GENOMIC DNA]</scope>
    <source>
        <strain evidence="2">B95-8</strain>
        <tissue evidence="2">Cell line</tissue>
    </source>
</reference>
<feature type="non-terminal residue" evidence="2">
    <location>
        <position position="55"/>
    </location>
</feature>
<dbReference type="EMBL" id="JASSZA010000012">
    <property type="protein sequence ID" value="KAK2096025.1"/>
    <property type="molecule type" value="Genomic_DNA"/>
</dbReference>
<feature type="region of interest" description="Disordered" evidence="1">
    <location>
        <begin position="20"/>
        <end position="55"/>
    </location>
</feature>
<dbReference type="Proteomes" id="UP001266305">
    <property type="component" value="Unassembled WGS sequence"/>
</dbReference>
<feature type="non-terminal residue" evidence="2">
    <location>
        <position position="1"/>
    </location>
</feature>
<evidence type="ECO:0000313" key="2">
    <source>
        <dbReference type="EMBL" id="KAK2096025.1"/>
    </source>
</evidence>
<gene>
    <name evidence="2" type="ORF">P7K49_025059</name>
</gene>
<comment type="caution">
    <text evidence="2">The sequence shown here is derived from an EMBL/GenBank/DDBJ whole genome shotgun (WGS) entry which is preliminary data.</text>
</comment>
<organism evidence="2 3">
    <name type="scientific">Saguinus oedipus</name>
    <name type="common">Cotton-top tamarin</name>
    <name type="synonym">Oedipomidas oedipus</name>
    <dbReference type="NCBI Taxonomy" id="9490"/>
    <lineage>
        <taxon>Eukaryota</taxon>
        <taxon>Metazoa</taxon>
        <taxon>Chordata</taxon>
        <taxon>Craniata</taxon>
        <taxon>Vertebrata</taxon>
        <taxon>Euteleostomi</taxon>
        <taxon>Mammalia</taxon>
        <taxon>Eutheria</taxon>
        <taxon>Euarchontoglires</taxon>
        <taxon>Primates</taxon>
        <taxon>Haplorrhini</taxon>
        <taxon>Platyrrhini</taxon>
        <taxon>Cebidae</taxon>
        <taxon>Callitrichinae</taxon>
        <taxon>Saguinus</taxon>
    </lineage>
</organism>
<proteinExistence type="predicted"/>
<name>A0ABQ9UGW6_SAGOE</name>
<sequence>RDLEGVETLEPARFARLELSAPLTESTSTGLPGSEAAWSLQPGEHAGFDRISRAV</sequence>
<accession>A0ABQ9UGW6</accession>